<gene>
    <name evidence="2" type="ORF">Q5M86_07855</name>
</gene>
<feature type="signal peptide" evidence="1">
    <location>
        <begin position="1"/>
        <end position="20"/>
    </location>
</feature>
<protein>
    <recommendedName>
        <fullName evidence="4">TPR domain-containing protein</fullName>
    </recommendedName>
</protein>
<dbReference type="Proteomes" id="UP001175147">
    <property type="component" value="Unassembled WGS sequence"/>
</dbReference>
<keyword evidence="3" id="KW-1185">Reference proteome</keyword>
<organism evidence="2 3">
    <name type="scientific">Brachyspira innocens</name>
    <dbReference type="NCBI Taxonomy" id="13264"/>
    <lineage>
        <taxon>Bacteria</taxon>
        <taxon>Pseudomonadati</taxon>
        <taxon>Spirochaetota</taxon>
        <taxon>Spirochaetia</taxon>
        <taxon>Brachyspirales</taxon>
        <taxon>Brachyspiraceae</taxon>
        <taxon>Brachyspira</taxon>
    </lineage>
</organism>
<dbReference type="EMBL" id="JAUPBM010000091">
    <property type="protein sequence ID" value="MDO7020685.1"/>
    <property type="molecule type" value="Genomic_DNA"/>
</dbReference>
<dbReference type="RefSeq" id="WP_304385962.1">
    <property type="nucleotide sequence ID" value="NZ_JAUPBL010000097.1"/>
</dbReference>
<feature type="chain" id="PRO_5045565969" description="TPR domain-containing protein" evidence="1">
    <location>
        <begin position="21"/>
        <end position="276"/>
    </location>
</feature>
<accession>A0ABT8YYZ5</accession>
<name>A0ABT8YYZ5_9SPIR</name>
<keyword evidence="1" id="KW-0732">Signal</keyword>
<evidence type="ECO:0008006" key="4">
    <source>
        <dbReference type="Google" id="ProtNLM"/>
    </source>
</evidence>
<reference evidence="2" key="1">
    <citation type="submission" date="2023-07" db="EMBL/GenBank/DDBJ databases">
        <title>Mucosal microbiota of week-old chicken and adult hens.</title>
        <authorList>
            <person name="Volf J."/>
            <person name="Karasova D."/>
            <person name="Crhanova M."/>
            <person name="Faldynova M."/>
            <person name="Prikrylova H."/>
            <person name="Zeman M."/>
            <person name="Babak V."/>
            <person name="Rajova J."/>
            <person name="Rychlik I."/>
        </authorList>
    </citation>
    <scope>NUCLEOTIDE SEQUENCE</scope>
    <source>
        <strain evidence="2">ET902</strain>
    </source>
</reference>
<evidence type="ECO:0000256" key="1">
    <source>
        <dbReference type="SAM" id="SignalP"/>
    </source>
</evidence>
<evidence type="ECO:0000313" key="3">
    <source>
        <dbReference type="Proteomes" id="UP001175147"/>
    </source>
</evidence>
<dbReference type="InterPro" id="IPR011990">
    <property type="entry name" value="TPR-like_helical_dom_sf"/>
</dbReference>
<dbReference type="Gene3D" id="1.25.40.10">
    <property type="entry name" value="Tetratricopeptide repeat domain"/>
    <property type="match status" value="1"/>
</dbReference>
<evidence type="ECO:0000313" key="2">
    <source>
        <dbReference type="EMBL" id="MDO7020685.1"/>
    </source>
</evidence>
<proteinExistence type="predicted"/>
<sequence length="276" mass="32110">MKRIFLIFNILVLSTLYVYAQGQSLNVPNRTADTVRTVTIDTNMYSSLFNGKLEPAWVYIGEAKRAIYNGDIPYALYIMNKTVMYYPNNADAHYFLGLIYEKEGGSPAEQGGAASYRLAIEEYRKAINLATNLTIPAYKLDAYFSLLYIYEKLIDENNYANIEKEIIAMAENTYVTKEKGRIYFRLAEHYGNRNRGTAAIDYYRQSYLNGYRQKLSLFRMSLIYRRMRNYVQEKETLTLASKYSFDNVEPSNFEVEKAIVQRLEALKNVRIPKKLN</sequence>
<comment type="caution">
    <text evidence="2">The sequence shown here is derived from an EMBL/GenBank/DDBJ whole genome shotgun (WGS) entry which is preliminary data.</text>
</comment>
<dbReference type="SUPFAM" id="SSF48452">
    <property type="entry name" value="TPR-like"/>
    <property type="match status" value="1"/>
</dbReference>